<dbReference type="InterPro" id="IPR000515">
    <property type="entry name" value="MetI-like"/>
</dbReference>
<evidence type="ECO:0000256" key="8">
    <source>
        <dbReference type="SAM" id="MobiDB-lite"/>
    </source>
</evidence>
<evidence type="ECO:0000256" key="7">
    <source>
        <dbReference type="RuleBase" id="RU363032"/>
    </source>
</evidence>
<keyword evidence="4 7" id="KW-0812">Transmembrane</keyword>
<evidence type="ECO:0000313" key="11">
    <source>
        <dbReference type="Proteomes" id="UP000216533"/>
    </source>
</evidence>
<feature type="compositionally biased region" description="Basic residues" evidence="8">
    <location>
        <begin position="55"/>
        <end position="65"/>
    </location>
</feature>
<dbReference type="Gene3D" id="1.10.3720.10">
    <property type="entry name" value="MetI-like"/>
    <property type="match status" value="1"/>
</dbReference>
<feature type="compositionally biased region" description="Polar residues" evidence="8">
    <location>
        <begin position="24"/>
        <end position="33"/>
    </location>
</feature>
<name>A0A255DXU1_9ACTN</name>
<dbReference type="GO" id="GO:0071916">
    <property type="term" value="F:dipeptide transmembrane transporter activity"/>
    <property type="evidence" value="ECO:0007669"/>
    <property type="project" value="TreeGrafter"/>
</dbReference>
<feature type="transmembrane region" description="Helical" evidence="7">
    <location>
        <begin position="206"/>
        <end position="225"/>
    </location>
</feature>
<dbReference type="SUPFAM" id="SSF161098">
    <property type="entry name" value="MetI-like"/>
    <property type="match status" value="1"/>
</dbReference>
<dbReference type="InterPro" id="IPR045621">
    <property type="entry name" value="BPD_transp_1_N"/>
</dbReference>
<comment type="caution">
    <text evidence="10">The sequence shown here is derived from an EMBL/GenBank/DDBJ whole genome shotgun (WGS) entry which is preliminary data.</text>
</comment>
<proteinExistence type="inferred from homology"/>
<evidence type="ECO:0000256" key="1">
    <source>
        <dbReference type="ARBA" id="ARBA00004651"/>
    </source>
</evidence>
<dbReference type="AlphaFoldDB" id="A0A255DXU1"/>
<accession>A0A255DXU1</accession>
<feature type="compositionally biased region" description="Low complexity" evidence="8">
    <location>
        <begin position="66"/>
        <end position="82"/>
    </location>
</feature>
<evidence type="ECO:0000313" key="10">
    <source>
        <dbReference type="EMBL" id="OYN84106.1"/>
    </source>
</evidence>
<feature type="transmembrane region" description="Helical" evidence="7">
    <location>
        <begin position="275"/>
        <end position="294"/>
    </location>
</feature>
<evidence type="ECO:0000256" key="4">
    <source>
        <dbReference type="ARBA" id="ARBA00022692"/>
    </source>
</evidence>
<keyword evidence="3" id="KW-1003">Cell membrane</keyword>
<feature type="region of interest" description="Disordered" evidence="8">
    <location>
        <begin position="1"/>
        <end position="96"/>
    </location>
</feature>
<feature type="domain" description="ABC transmembrane type-1" evidence="9">
    <location>
        <begin position="200"/>
        <end position="398"/>
    </location>
</feature>
<dbReference type="PANTHER" id="PTHR43163">
    <property type="entry name" value="DIPEPTIDE TRANSPORT SYSTEM PERMEASE PROTEIN DPPB-RELATED"/>
    <property type="match status" value="1"/>
</dbReference>
<dbReference type="Proteomes" id="UP000216533">
    <property type="component" value="Unassembled WGS sequence"/>
</dbReference>
<dbReference type="Pfam" id="PF00528">
    <property type="entry name" value="BPD_transp_1"/>
    <property type="match status" value="1"/>
</dbReference>
<sequence length="408" mass="43174">MCAPTVTCCGSTSTPSWRRSRTPAGSTIRSWTNGSSPRPGPPIAPSAPSSIARCRSGRWSRRTRSRSCPATTSSAPGSASVAWRPTSQGGRSCGPFGPRRGSDVALRILWRVAGALAVIWGAATLAFALLHLVPGDPVDIMVGTSGSIDEAGKDRIREELGLNQPVLLQYFSFLGRLLVLDFGTSYRLGQPVLAIIGAQLWPTVQLALLAILFAAILAGLTAILLRGRYARQVSSLIELLAISSPAFWTGMLLLTVFAFQLHWFPVTGGVGLRGLVLPALTLALPIAGILSQLLRHGIDGAERQPFVDSARARGLAEPVLLGRHLLRHASLPVLTLGAYIVGNLLGGTVIVEQLFGRSGLGRVTLDAITNRDLPVVMAMVVFAAIVFVAVNLLLDALSPVLDPRLRGA</sequence>
<keyword evidence="6 7" id="KW-0472">Membrane</keyword>
<organism evidence="10 11">
    <name type="scientific">Parenemella sanctibonifatiensis</name>
    <dbReference type="NCBI Taxonomy" id="2016505"/>
    <lineage>
        <taxon>Bacteria</taxon>
        <taxon>Bacillati</taxon>
        <taxon>Actinomycetota</taxon>
        <taxon>Actinomycetes</taxon>
        <taxon>Propionibacteriales</taxon>
        <taxon>Propionibacteriaceae</taxon>
        <taxon>Parenemella</taxon>
    </lineage>
</organism>
<dbReference type="PROSITE" id="PS50928">
    <property type="entry name" value="ABC_TM1"/>
    <property type="match status" value="1"/>
</dbReference>
<feature type="transmembrane region" description="Helical" evidence="7">
    <location>
        <begin position="237"/>
        <end position="263"/>
    </location>
</feature>
<comment type="subcellular location">
    <subcellularLocation>
        <location evidence="1 7">Cell membrane</location>
        <topology evidence="1 7">Multi-pass membrane protein</topology>
    </subcellularLocation>
</comment>
<evidence type="ECO:0000256" key="2">
    <source>
        <dbReference type="ARBA" id="ARBA00022448"/>
    </source>
</evidence>
<keyword evidence="5 7" id="KW-1133">Transmembrane helix</keyword>
<reference evidence="10 11" key="1">
    <citation type="submission" date="2017-07" db="EMBL/GenBank/DDBJ databases">
        <title>Draft whole genome sequences of clinical Proprionibacteriaceae strains.</title>
        <authorList>
            <person name="Bernier A.-M."/>
            <person name="Bernard K."/>
            <person name="Domingo M.-C."/>
        </authorList>
    </citation>
    <scope>NUCLEOTIDE SEQUENCE [LARGE SCALE GENOMIC DNA]</scope>
    <source>
        <strain evidence="10 11">NML 160184</strain>
    </source>
</reference>
<feature type="transmembrane region" description="Helical" evidence="7">
    <location>
        <begin position="375"/>
        <end position="394"/>
    </location>
</feature>
<protein>
    <submittedName>
        <fullName evidence="10">ABC transporter permease</fullName>
    </submittedName>
</protein>
<dbReference type="Pfam" id="PF19300">
    <property type="entry name" value="BPD_transp_1_N"/>
    <property type="match status" value="1"/>
</dbReference>
<dbReference type="GO" id="GO:0005886">
    <property type="term" value="C:plasma membrane"/>
    <property type="evidence" value="ECO:0007669"/>
    <property type="project" value="UniProtKB-SubCell"/>
</dbReference>
<feature type="transmembrane region" description="Helical" evidence="7">
    <location>
        <begin position="108"/>
        <end position="133"/>
    </location>
</feature>
<evidence type="ECO:0000256" key="6">
    <source>
        <dbReference type="ARBA" id="ARBA00023136"/>
    </source>
</evidence>
<keyword evidence="2 7" id="KW-0813">Transport</keyword>
<evidence type="ECO:0000256" key="3">
    <source>
        <dbReference type="ARBA" id="ARBA00022475"/>
    </source>
</evidence>
<dbReference type="PANTHER" id="PTHR43163:SF6">
    <property type="entry name" value="DIPEPTIDE TRANSPORT SYSTEM PERMEASE PROTEIN DPPB-RELATED"/>
    <property type="match status" value="1"/>
</dbReference>
<gene>
    <name evidence="10" type="ORF">CGZ92_13740</name>
</gene>
<evidence type="ECO:0000256" key="5">
    <source>
        <dbReference type="ARBA" id="ARBA00022989"/>
    </source>
</evidence>
<comment type="similarity">
    <text evidence="7">Belongs to the binding-protein-dependent transport system permease family.</text>
</comment>
<evidence type="ECO:0000259" key="9">
    <source>
        <dbReference type="PROSITE" id="PS50928"/>
    </source>
</evidence>
<feature type="transmembrane region" description="Helical" evidence="7">
    <location>
        <begin position="333"/>
        <end position="355"/>
    </location>
</feature>
<dbReference type="CDD" id="cd06261">
    <property type="entry name" value="TM_PBP2"/>
    <property type="match status" value="1"/>
</dbReference>
<dbReference type="EMBL" id="NMVI01000029">
    <property type="protein sequence ID" value="OYN84106.1"/>
    <property type="molecule type" value="Genomic_DNA"/>
</dbReference>
<dbReference type="InterPro" id="IPR035906">
    <property type="entry name" value="MetI-like_sf"/>
</dbReference>